<dbReference type="NCBIfam" id="TIGR03586">
    <property type="entry name" value="PseI"/>
    <property type="match status" value="1"/>
</dbReference>
<reference evidence="2 3" key="1">
    <citation type="submission" date="2022-12" db="EMBL/GenBank/DDBJ databases">
        <title>Draft genome sequence of Paenibacillus sp. dW9.</title>
        <authorList>
            <person name="Choi E.-W."/>
            <person name="Kim D.-U."/>
        </authorList>
    </citation>
    <scope>NUCLEOTIDE SEQUENCE [LARGE SCALE GENOMIC DNA]</scope>
    <source>
        <strain evidence="3">dW9</strain>
    </source>
</reference>
<dbReference type="RefSeq" id="WP_269883420.1">
    <property type="nucleotide sequence ID" value="NZ_JAQAGZ010000014.1"/>
</dbReference>
<dbReference type="InterPro" id="IPR020030">
    <property type="entry name" value="Pseudaminic_synth_PseI"/>
</dbReference>
<dbReference type="Pfam" id="PF08666">
    <property type="entry name" value="SAF"/>
    <property type="match status" value="1"/>
</dbReference>
<dbReference type="InterPro" id="IPR013974">
    <property type="entry name" value="SAF"/>
</dbReference>
<dbReference type="Proteomes" id="UP001527882">
    <property type="component" value="Unassembled WGS sequence"/>
</dbReference>
<evidence type="ECO:0000259" key="1">
    <source>
        <dbReference type="PROSITE" id="PS50844"/>
    </source>
</evidence>
<dbReference type="Gene3D" id="3.20.20.70">
    <property type="entry name" value="Aldolase class I"/>
    <property type="match status" value="1"/>
</dbReference>
<dbReference type="InterPro" id="IPR013132">
    <property type="entry name" value="PseI/NeuA/B-like_N"/>
</dbReference>
<dbReference type="InterPro" id="IPR036732">
    <property type="entry name" value="AFP_Neu5c_C_sf"/>
</dbReference>
<evidence type="ECO:0000313" key="2">
    <source>
        <dbReference type="EMBL" id="MCZ8514891.1"/>
    </source>
</evidence>
<keyword evidence="2" id="KW-0808">Transferase</keyword>
<dbReference type="GO" id="GO:0016740">
    <property type="term" value="F:transferase activity"/>
    <property type="evidence" value="ECO:0007669"/>
    <property type="project" value="UniProtKB-KW"/>
</dbReference>
<keyword evidence="3" id="KW-1185">Reference proteome</keyword>
<sequence>MQKHEFLIGNRKIGPDHPPFIIAEMSGNHNQSLERALEIVEAAAWAGAHALKIQTYTADTMTIESDQPDFFINDDKSLWKGQSLYNLYEEAHTPWEWHKAIFDRCQELGMIGFSTPFDETAVDFLESLGVACYKIASFENTDLPLLRKVAATGKPMIVSTGMASIAELDELVKTVRAAGCKDLVLLKCTSSYPATPENSNIRTIPHLQQLFDVQVGLSDHTLGVGVAVASVALGATVIEKHFTLSRADGGVDSAFSLEPEEMSRLVQETERAWQGLGAIAYGAGESEKKSLQFRRSLYVVKDMKAGETFTADNLRVIRPGFGLPPKYLDLLMGKQVKKDVPRGTAVTLDLILD</sequence>
<dbReference type="InterPro" id="IPR006190">
    <property type="entry name" value="SAF_AFP_Neu5Ac"/>
</dbReference>
<comment type="caution">
    <text evidence="2">The sequence shown here is derived from an EMBL/GenBank/DDBJ whole genome shotgun (WGS) entry which is preliminary data.</text>
</comment>
<dbReference type="InterPro" id="IPR051690">
    <property type="entry name" value="PseI-like"/>
</dbReference>
<dbReference type="EC" id="2.5.1.97" evidence="2"/>
<protein>
    <submittedName>
        <fullName evidence="2">Pseudaminic acid synthase</fullName>
        <ecNumber evidence="2">2.5.1.97</ecNumber>
    </submittedName>
</protein>
<dbReference type="Gene3D" id="3.90.1210.10">
    <property type="entry name" value="Antifreeze-like/N-acetylneuraminic acid synthase C-terminal domain"/>
    <property type="match status" value="1"/>
</dbReference>
<dbReference type="SUPFAM" id="SSF51569">
    <property type="entry name" value="Aldolase"/>
    <property type="match status" value="1"/>
</dbReference>
<dbReference type="InterPro" id="IPR057736">
    <property type="entry name" value="SAF_PseI/NeuA/NeuB"/>
</dbReference>
<organism evidence="2 3">
    <name type="scientific">Paenibacillus gyeongsangnamensis</name>
    <dbReference type="NCBI Taxonomy" id="3388067"/>
    <lineage>
        <taxon>Bacteria</taxon>
        <taxon>Bacillati</taxon>
        <taxon>Bacillota</taxon>
        <taxon>Bacilli</taxon>
        <taxon>Bacillales</taxon>
        <taxon>Paenibacillaceae</taxon>
        <taxon>Paenibacillus</taxon>
    </lineage>
</organism>
<dbReference type="PANTHER" id="PTHR42966">
    <property type="entry name" value="N-ACETYLNEURAMINATE SYNTHASE"/>
    <property type="match status" value="1"/>
</dbReference>
<dbReference type="CDD" id="cd11615">
    <property type="entry name" value="SAF_NeuB_like"/>
    <property type="match status" value="1"/>
</dbReference>
<evidence type="ECO:0000313" key="3">
    <source>
        <dbReference type="Proteomes" id="UP001527882"/>
    </source>
</evidence>
<dbReference type="PROSITE" id="PS50844">
    <property type="entry name" value="AFP_LIKE"/>
    <property type="match status" value="1"/>
</dbReference>
<dbReference type="PANTHER" id="PTHR42966:SF2">
    <property type="entry name" value="PSEUDAMINIC ACID SYNTHASE"/>
    <property type="match status" value="1"/>
</dbReference>
<accession>A0ABT4QDG6</accession>
<dbReference type="EMBL" id="JAQAGZ010000014">
    <property type="protein sequence ID" value="MCZ8514891.1"/>
    <property type="molecule type" value="Genomic_DNA"/>
</dbReference>
<proteinExistence type="predicted"/>
<gene>
    <name evidence="2" type="primary">pseI</name>
    <name evidence="2" type="ORF">O9H85_21200</name>
</gene>
<dbReference type="SUPFAM" id="SSF51269">
    <property type="entry name" value="AFP III-like domain"/>
    <property type="match status" value="1"/>
</dbReference>
<feature type="domain" description="AFP-like" evidence="1">
    <location>
        <begin position="296"/>
        <end position="353"/>
    </location>
</feature>
<dbReference type="InterPro" id="IPR013785">
    <property type="entry name" value="Aldolase_TIM"/>
</dbReference>
<name>A0ABT4QDG6_9BACL</name>
<dbReference type="SMART" id="SM00858">
    <property type="entry name" value="SAF"/>
    <property type="match status" value="1"/>
</dbReference>
<dbReference type="Pfam" id="PF03102">
    <property type="entry name" value="NeuB"/>
    <property type="match status" value="1"/>
</dbReference>